<dbReference type="EMBL" id="DSGB01000006">
    <property type="protein sequence ID" value="HER96837.1"/>
    <property type="molecule type" value="Genomic_DNA"/>
</dbReference>
<protein>
    <submittedName>
        <fullName evidence="1">Uncharacterized protein</fullName>
    </submittedName>
</protein>
<name>A0A7V2B210_RHOMR</name>
<organism evidence="1">
    <name type="scientific">Rhodothermus marinus</name>
    <name type="common">Rhodothermus obamensis</name>
    <dbReference type="NCBI Taxonomy" id="29549"/>
    <lineage>
        <taxon>Bacteria</taxon>
        <taxon>Pseudomonadati</taxon>
        <taxon>Rhodothermota</taxon>
        <taxon>Rhodothermia</taxon>
        <taxon>Rhodothermales</taxon>
        <taxon>Rhodothermaceae</taxon>
        <taxon>Rhodothermus</taxon>
    </lineage>
</organism>
<evidence type="ECO:0000313" key="1">
    <source>
        <dbReference type="EMBL" id="HER96837.1"/>
    </source>
</evidence>
<reference evidence="1" key="1">
    <citation type="journal article" date="2020" name="mSystems">
        <title>Genome- and Community-Level Interaction Insights into Carbon Utilization and Element Cycling Functions of Hydrothermarchaeota in Hydrothermal Sediment.</title>
        <authorList>
            <person name="Zhou Z."/>
            <person name="Liu Y."/>
            <person name="Xu W."/>
            <person name="Pan J."/>
            <person name="Luo Z.H."/>
            <person name="Li M."/>
        </authorList>
    </citation>
    <scope>NUCLEOTIDE SEQUENCE [LARGE SCALE GENOMIC DNA]</scope>
    <source>
        <strain evidence="1">SpSt-143</strain>
    </source>
</reference>
<proteinExistence type="predicted"/>
<gene>
    <name evidence="1" type="ORF">ENO59_10045</name>
</gene>
<dbReference type="AlphaFoldDB" id="A0A7V2B210"/>
<accession>A0A7V2B210</accession>
<comment type="caution">
    <text evidence="1">The sequence shown here is derived from an EMBL/GenBank/DDBJ whole genome shotgun (WGS) entry which is preliminary data.</text>
</comment>
<sequence length="82" mass="9192">MHPITVRRLLFAVLIFLPLQYGTVGLVQLVTGREPWPALVMPGFKATWDGRAPLLASKVSFVAYDTDLLQQQLLLQPERAFA</sequence>